<feature type="transmembrane region" description="Helical" evidence="1">
    <location>
        <begin position="108"/>
        <end position="131"/>
    </location>
</feature>
<feature type="transmembrane region" description="Helical" evidence="1">
    <location>
        <begin position="16"/>
        <end position="37"/>
    </location>
</feature>
<dbReference type="Proteomes" id="UP000199039">
    <property type="component" value="Unassembled WGS sequence"/>
</dbReference>
<keyword evidence="1" id="KW-1133">Transmembrane helix</keyword>
<accession>A0A1G6RRN6</accession>
<organism evidence="2 3">
    <name type="scientific">Sanguibacter gelidistatuariae</name>
    <dbReference type="NCBI Taxonomy" id="1814289"/>
    <lineage>
        <taxon>Bacteria</taxon>
        <taxon>Bacillati</taxon>
        <taxon>Actinomycetota</taxon>
        <taxon>Actinomycetes</taxon>
        <taxon>Micrococcales</taxon>
        <taxon>Sanguibacteraceae</taxon>
        <taxon>Sanguibacter</taxon>
    </lineage>
</organism>
<dbReference type="AlphaFoldDB" id="A0A1G6RRN6"/>
<dbReference type="EMBL" id="FMYH01000005">
    <property type="protein sequence ID" value="SDD07208.1"/>
    <property type="molecule type" value="Genomic_DNA"/>
</dbReference>
<feature type="transmembrane region" description="Helical" evidence="1">
    <location>
        <begin position="43"/>
        <end position="62"/>
    </location>
</feature>
<evidence type="ECO:0000313" key="3">
    <source>
        <dbReference type="Proteomes" id="UP000199039"/>
    </source>
</evidence>
<keyword evidence="3" id="KW-1185">Reference proteome</keyword>
<protein>
    <submittedName>
        <fullName evidence="2">4 TMS phage holin, superfamily IV</fullName>
    </submittedName>
</protein>
<proteinExistence type="predicted"/>
<name>A0A1G6RRN6_9MICO</name>
<gene>
    <name evidence="2" type="ORF">SAMN05216410_2757</name>
</gene>
<keyword evidence="1" id="KW-0812">Transmembrane</keyword>
<feature type="transmembrane region" description="Helical" evidence="1">
    <location>
        <begin position="74"/>
        <end position="96"/>
    </location>
</feature>
<keyword evidence="1" id="KW-0472">Membrane</keyword>
<evidence type="ECO:0000313" key="2">
    <source>
        <dbReference type="EMBL" id="SDD07208.1"/>
    </source>
</evidence>
<reference evidence="2 3" key="1">
    <citation type="submission" date="2016-09" db="EMBL/GenBank/DDBJ databases">
        <authorList>
            <person name="Capua I."/>
            <person name="De Benedictis P."/>
            <person name="Joannis T."/>
            <person name="Lombin L.H."/>
            <person name="Cattoli G."/>
        </authorList>
    </citation>
    <scope>NUCLEOTIDE SEQUENCE [LARGE SCALE GENOMIC DNA]</scope>
    <source>
        <strain evidence="2 3">ISLP-3</strain>
    </source>
</reference>
<dbReference type="Pfam" id="PF04020">
    <property type="entry name" value="Phage_holin_4_2"/>
    <property type="match status" value="1"/>
</dbReference>
<dbReference type="InterPro" id="IPR007165">
    <property type="entry name" value="Phage_holin_4_2"/>
</dbReference>
<dbReference type="STRING" id="1814289.SAMN05216410_2757"/>
<evidence type="ECO:0000256" key="1">
    <source>
        <dbReference type="SAM" id="Phobius"/>
    </source>
</evidence>
<sequence>MASAQVRSSIWGMVRFLIRAVIFLVSAALGLLVASWILDDVTVNATGFTVAVVIFAVAQSVLSPFIAKMTARNAPAFLGGIGLVSTYVALLIASLVSDGLEITGVQTWILATLIVWLVTALATLFLPMIFIRKKIDAKRKPTQIPPI</sequence>